<dbReference type="GO" id="GO:0005886">
    <property type="term" value="C:plasma membrane"/>
    <property type="evidence" value="ECO:0007669"/>
    <property type="project" value="UniProtKB-SubCell"/>
</dbReference>
<keyword evidence="5" id="KW-0813">Transport</keyword>
<evidence type="ECO:0000256" key="5">
    <source>
        <dbReference type="ARBA" id="ARBA00022592"/>
    </source>
</evidence>
<name>A0A0C2RNZ4_9BACL</name>
<dbReference type="PANTHER" id="PTHR30570">
    <property type="entry name" value="PERIPLASMIC PHOSPHATE BINDING COMPONENT OF PHOSPHATE ABC TRANSPORTER"/>
    <property type="match status" value="1"/>
</dbReference>
<evidence type="ECO:0000256" key="7">
    <source>
        <dbReference type="ARBA" id="ARBA00023139"/>
    </source>
</evidence>
<comment type="subcellular location">
    <subcellularLocation>
        <location evidence="2">Cell membrane</location>
        <topology evidence="2">Lipid-anchor</topology>
    </subcellularLocation>
</comment>
<dbReference type="InterPro" id="IPR050811">
    <property type="entry name" value="Phosphate_ABC_transporter"/>
</dbReference>
<dbReference type="SUPFAM" id="SSF53850">
    <property type="entry name" value="Periplasmic binding protein-like II"/>
    <property type="match status" value="1"/>
</dbReference>
<dbReference type="AlphaFoldDB" id="A0A0C2RNZ4"/>
<feature type="domain" description="PBP" evidence="10">
    <location>
        <begin position="136"/>
        <end position="374"/>
    </location>
</feature>
<feature type="transmembrane region" description="Helical" evidence="9">
    <location>
        <begin position="12"/>
        <end position="37"/>
    </location>
</feature>
<dbReference type="RefSeq" id="WP_041123675.1">
    <property type="nucleotide sequence ID" value="NZ_JXRQ01000029.1"/>
</dbReference>
<dbReference type="GO" id="GO:0006817">
    <property type="term" value="P:phosphate ion transport"/>
    <property type="evidence" value="ECO:0007669"/>
    <property type="project" value="UniProtKB-KW"/>
</dbReference>
<keyword evidence="9" id="KW-0812">Transmembrane</keyword>
<protein>
    <submittedName>
        <fullName evidence="11">Membrane protein</fullName>
    </submittedName>
</protein>
<evidence type="ECO:0000259" key="10">
    <source>
        <dbReference type="Pfam" id="PF12849"/>
    </source>
</evidence>
<evidence type="ECO:0000313" key="11">
    <source>
        <dbReference type="EMBL" id="KIL43469.1"/>
    </source>
</evidence>
<proteinExistence type="inferred from homology"/>
<dbReference type="Proteomes" id="UP000031950">
    <property type="component" value="Unassembled WGS sequence"/>
</dbReference>
<evidence type="ECO:0000256" key="3">
    <source>
        <dbReference type="ARBA" id="ARBA00008725"/>
    </source>
</evidence>
<reference evidence="11 12" key="1">
    <citation type="submission" date="2015-01" db="EMBL/GenBank/DDBJ databases">
        <title>Genome sequence of Jeotgalibacillus alimentarius.</title>
        <authorList>
            <person name="Goh K.M."/>
            <person name="Chan K.-G."/>
            <person name="Yaakop A.S."/>
            <person name="Ee R."/>
            <person name="Gan H.M."/>
            <person name="Chan C.S."/>
        </authorList>
    </citation>
    <scope>NUCLEOTIDE SEQUENCE [LARGE SCALE GENOMIC DNA]</scope>
    <source>
        <strain evidence="11 12">YKJ-13</strain>
    </source>
</reference>
<keyword evidence="12" id="KW-1185">Reference proteome</keyword>
<evidence type="ECO:0000256" key="1">
    <source>
        <dbReference type="ARBA" id="ARBA00002841"/>
    </source>
</evidence>
<dbReference type="STRING" id="135826.KP77_31750"/>
<dbReference type="EMBL" id="JXRQ01000029">
    <property type="protein sequence ID" value="KIL43469.1"/>
    <property type="molecule type" value="Genomic_DNA"/>
</dbReference>
<gene>
    <name evidence="11" type="ORF">KP77_31750</name>
</gene>
<keyword evidence="5" id="KW-0592">Phosphate transport</keyword>
<comment type="caution">
    <text evidence="11">The sequence shown here is derived from an EMBL/GenBank/DDBJ whole genome shotgun (WGS) entry which is preliminary data.</text>
</comment>
<keyword evidence="8" id="KW-0449">Lipoprotein</keyword>
<dbReference type="Gene3D" id="3.40.190.10">
    <property type="entry name" value="Periplasmic binding protein-like II"/>
    <property type="match status" value="2"/>
</dbReference>
<dbReference type="PANTHER" id="PTHR30570:SF1">
    <property type="entry name" value="PHOSPHATE-BINDING PROTEIN PSTS"/>
    <property type="match status" value="1"/>
</dbReference>
<keyword evidence="6" id="KW-0732">Signal</keyword>
<comment type="subunit">
    <text evidence="4">The complex is composed of two ATP-binding proteins (PstB), two transmembrane proteins (PstC and PstA) and a solute-binding protein (PstS).</text>
</comment>
<evidence type="ECO:0000256" key="4">
    <source>
        <dbReference type="ARBA" id="ARBA00011529"/>
    </source>
</evidence>
<keyword evidence="7" id="KW-0564">Palmitate</keyword>
<dbReference type="InterPro" id="IPR024370">
    <property type="entry name" value="PBP_domain"/>
</dbReference>
<dbReference type="OrthoDB" id="9790048at2"/>
<organism evidence="11 12">
    <name type="scientific">Jeotgalibacillus alimentarius</name>
    <dbReference type="NCBI Taxonomy" id="135826"/>
    <lineage>
        <taxon>Bacteria</taxon>
        <taxon>Bacillati</taxon>
        <taxon>Bacillota</taxon>
        <taxon>Bacilli</taxon>
        <taxon>Bacillales</taxon>
        <taxon>Caryophanaceae</taxon>
        <taxon>Jeotgalibacillus</taxon>
    </lineage>
</organism>
<evidence type="ECO:0000256" key="6">
    <source>
        <dbReference type="ARBA" id="ARBA00022729"/>
    </source>
</evidence>
<keyword evidence="9" id="KW-0472">Membrane</keyword>
<dbReference type="PATRIC" id="fig|135826.4.peg.3155"/>
<feature type="transmembrane region" description="Helical" evidence="9">
    <location>
        <begin position="69"/>
        <end position="90"/>
    </location>
</feature>
<evidence type="ECO:0000256" key="9">
    <source>
        <dbReference type="SAM" id="Phobius"/>
    </source>
</evidence>
<keyword evidence="9" id="KW-1133">Transmembrane helix</keyword>
<evidence type="ECO:0000256" key="2">
    <source>
        <dbReference type="ARBA" id="ARBA00004193"/>
    </source>
</evidence>
<sequence length="388" mass="43219">MEERPKNNLLRVIGVIFVGFIGFFFVSFASLYTLLIIGQREMIILIVVSVVLYILFILRFFRLLKGKKLTYTMVVITATVLLTIGSLAAYDAYLVNITNSAEVDLAEYEPFESGTKAVSMDGEASFHLEEDLPRLDGATALYPLYSAFVQAVYPEGDYPHVGNSVVQSTKTDQAYERLIGEETDIIFTAGPSKRQELAAKRAGHTFDMTPIGREAFVFFVNVNNPVDSLTTEEIQAIYSGKITNWKDVGGKDEDIQAFQRPDDSGSQTALEKLMYGIPIMEAPGEEIVTGMGGIIKETSDYRNHGNAIGFSYRFFSTEMVRNGDIKLLAIDGVHPSADSIRDDSYPLSAEFYAITVGERTENEQQLIDWILSEEGQWIVEETGYVSVE</sequence>
<comment type="similarity">
    <text evidence="3">Belongs to the PstS family.</text>
</comment>
<comment type="function">
    <text evidence="1">Part of the ABC transporter complex PstSACB involved in phosphate import.</text>
</comment>
<dbReference type="Pfam" id="PF12849">
    <property type="entry name" value="PBP_like_2"/>
    <property type="match status" value="1"/>
</dbReference>
<evidence type="ECO:0000313" key="12">
    <source>
        <dbReference type="Proteomes" id="UP000031950"/>
    </source>
</evidence>
<feature type="transmembrane region" description="Helical" evidence="9">
    <location>
        <begin position="43"/>
        <end position="62"/>
    </location>
</feature>
<accession>A0A0C2RNZ4</accession>
<evidence type="ECO:0000256" key="8">
    <source>
        <dbReference type="ARBA" id="ARBA00023288"/>
    </source>
</evidence>